<dbReference type="InterPro" id="IPR011009">
    <property type="entry name" value="Kinase-like_dom_sf"/>
</dbReference>
<dbReference type="Gene3D" id="3.90.1200.10">
    <property type="match status" value="1"/>
</dbReference>
<dbReference type="RefSeq" id="WP_353946153.1">
    <property type="nucleotide sequence ID" value="NZ_CP159534.1"/>
</dbReference>
<dbReference type="EC" id="2.7.-.-" evidence="2"/>
<evidence type="ECO:0000259" key="1">
    <source>
        <dbReference type="Pfam" id="PF01636"/>
    </source>
</evidence>
<dbReference type="GO" id="GO:0016740">
    <property type="term" value="F:transferase activity"/>
    <property type="evidence" value="ECO:0007669"/>
    <property type="project" value="UniProtKB-KW"/>
</dbReference>
<sequence>MTTPRKLHDDEPDIDHALVAGLLADQFPRWAGLPLRYVASDGTSNMLFRLGDRLVVRMPRTPGSAADVPGERDWLRRLGPALPVPVPEPVGAGVPGRGYPWQWSIHRWIDGVLPTVGTGGQPAPFAQDVADFVRALWRVDTTGAPAAERGSPLAPRDAPTRAALDRLAGVVDRAAALDLWESALGAPRRDGPDVWVHGDLEPGNLLVDPDSGRLAAVIDFGCTGVGDPAVDLIVAWYVLDDCLRDTFRAAVGCDEATWTRGRGWALSIAALELSYYRGRNAFMADTAARVMGRLLG</sequence>
<dbReference type="PANTHER" id="PTHR21310">
    <property type="entry name" value="AMINOGLYCOSIDE PHOSPHOTRANSFERASE-RELATED-RELATED"/>
    <property type="match status" value="1"/>
</dbReference>
<dbReference type="KEGG" id="stac:ABII15_34205"/>
<dbReference type="SUPFAM" id="SSF56112">
    <property type="entry name" value="Protein kinase-like (PK-like)"/>
    <property type="match status" value="1"/>
</dbReference>
<dbReference type="InterPro" id="IPR051678">
    <property type="entry name" value="AGP_Transferase"/>
</dbReference>
<proteinExistence type="predicted"/>
<protein>
    <submittedName>
        <fullName evidence="2">Aminoglycoside phosphotransferase family protein</fullName>
        <ecNumber evidence="2">2.7.-.-</ecNumber>
    </submittedName>
</protein>
<name>A0AAU8J3B5_9ACTN</name>
<accession>A0AAU8J3B5</accession>
<dbReference type="InterPro" id="IPR002575">
    <property type="entry name" value="Aminoglycoside_PTrfase"/>
</dbReference>
<evidence type="ECO:0000313" key="2">
    <source>
        <dbReference type="EMBL" id="XCJ74716.1"/>
    </source>
</evidence>
<gene>
    <name evidence="2" type="ORF">ABII15_34205</name>
</gene>
<organism evidence="2">
    <name type="scientific">Streptomyces tabacisoli</name>
    <dbReference type="NCBI Taxonomy" id="3156398"/>
    <lineage>
        <taxon>Bacteria</taxon>
        <taxon>Bacillati</taxon>
        <taxon>Actinomycetota</taxon>
        <taxon>Actinomycetes</taxon>
        <taxon>Kitasatosporales</taxon>
        <taxon>Streptomycetaceae</taxon>
        <taxon>Streptomyces</taxon>
    </lineage>
</organism>
<dbReference type="CDD" id="cd05155">
    <property type="entry name" value="APH_ChoK_like_1"/>
    <property type="match status" value="1"/>
</dbReference>
<dbReference type="PANTHER" id="PTHR21310:SF42">
    <property type="entry name" value="BIFUNCTIONAL AAC_APH"/>
    <property type="match status" value="1"/>
</dbReference>
<dbReference type="Pfam" id="PF01636">
    <property type="entry name" value="APH"/>
    <property type="match status" value="1"/>
</dbReference>
<feature type="domain" description="Aminoglycoside phosphotransferase" evidence="1">
    <location>
        <begin position="40"/>
        <end position="264"/>
    </location>
</feature>
<dbReference type="AlphaFoldDB" id="A0AAU8J3B5"/>
<dbReference type="Gene3D" id="3.30.200.20">
    <property type="entry name" value="Phosphorylase Kinase, domain 1"/>
    <property type="match status" value="1"/>
</dbReference>
<keyword evidence="2" id="KW-0808">Transferase</keyword>
<dbReference type="EMBL" id="CP159534">
    <property type="protein sequence ID" value="XCJ74716.1"/>
    <property type="molecule type" value="Genomic_DNA"/>
</dbReference>
<reference evidence="2" key="1">
    <citation type="submission" date="2024-06" db="EMBL/GenBank/DDBJ databases">
        <title>Streptomyces sp. strain HUAS MG91 genome sequences.</title>
        <authorList>
            <person name="Mo P."/>
        </authorList>
    </citation>
    <scope>NUCLEOTIDE SEQUENCE</scope>
    <source>
        <strain evidence="2">HUAS MG91</strain>
    </source>
</reference>